<accession>A0A1Y2BGG2</accession>
<keyword evidence="2" id="KW-1185">Reference proteome</keyword>
<dbReference type="InterPro" id="IPR042044">
    <property type="entry name" value="EXOC6PINT-1/Sec15/Tip20_C_dom2"/>
</dbReference>
<dbReference type="InterPro" id="IPR007528">
    <property type="entry name" value="RINT1_Tip20"/>
</dbReference>
<evidence type="ECO:0000313" key="1">
    <source>
        <dbReference type="EMBL" id="ORY33806.1"/>
    </source>
</evidence>
<dbReference type="Gene3D" id="1.20.58.670">
    <property type="entry name" value="Dsl1p vesicle tethering complex, Tip20p subunit, domain D"/>
    <property type="match status" value="1"/>
</dbReference>
<dbReference type="GO" id="GO:0006890">
    <property type="term" value="P:retrograde vesicle-mediated transport, Golgi to endoplasmic reticulum"/>
    <property type="evidence" value="ECO:0007669"/>
    <property type="project" value="InterPro"/>
</dbReference>
<dbReference type="EMBL" id="MCFC01000005">
    <property type="protein sequence ID" value="ORY33806.1"/>
    <property type="molecule type" value="Genomic_DNA"/>
</dbReference>
<evidence type="ECO:0000313" key="2">
    <source>
        <dbReference type="Proteomes" id="UP000193986"/>
    </source>
</evidence>
<protein>
    <submittedName>
        <fullName evidence="1">TIP-1 family-domain-containing protein</fullName>
    </submittedName>
</protein>
<dbReference type="Proteomes" id="UP000193986">
    <property type="component" value="Unassembled WGS sequence"/>
</dbReference>
<name>A0A1Y2BGG2_9TREE</name>
<dbReference type="OrthoDB" id="407410at2759"/>
<dbReference type="GO" id="GO:0060628">
    <property type="term" value="P:regulation of ER to Golgi vesicle-mediated transport"/>
    <property type="evidence" value="ECO:0007669"/>
    <property type="project" value="TreeGrafter"/>
</dbReference>
<organism evidence="1 2">
    <name type="scientific">Naematelia encephala</name>
    <dbReference type="NCBI Taxonomy" id="71784"/>
    <lineage>
        <taxon>Eukaryota</taxon>
        <taxon>Fungi</taxon>
        <taxon>Dikarya</taxon>
        <taxon>Basidiomycota</taxon>
        <taxon>Agaricomycotina</taxon>
        <taxon>Tremellomycetes</taxon>
        <taxon>Tremellales</taxon>
        <taxon>Naemateliaceae</taxon>
        <taxon>Naematelia</taxon>
    </lineage>
</organism>
<comment type="caution">
    <text evidence="1">The sequence shown here is derived from an EMBL/GenBank/DDBJ whole genome shotgun (WGS) entry which is preliminary data.</text>
</comment>
<gene>
    <name evidence="1" type="ORF">BCR39DRAFT_519308</name>
</gene>
<dbReference type="PANTHER" id="PTHR13520">
    <property type="entry name" value="RAD50-INTERACTING PROTEIN 1 RINT-1"/>
    <property type="match status" value="1"/>
</dbReference>
<dbReference type="GO" id="GO:0006888">
    <property type="term" value="P:endoplasmic reticulum to Golgi vesicle-mediated transport"/>
    <property type="evidence" value="ECO:0007669"/>
    <property type="project" value="InterPro"/>
</dbReference>
<dbReference type="PANTHER" id="PTHR13520:SF0">
    <property type="entry name" value="RAD50-INTERACTING PROTEIN 1"/>
    <property type="match status" value="1"/>
</dbReference>
<dbReference type="STRING" id="71784.A0A1Y2BGG2"/>
<sequence>MSTPIVEQIRSTARPTDSATLRAEVRAHIDDTFSDLDALLAGPSVVKRGVRRKRGLKEEISYWQEREAIASKELEETSRRLPILLEETQTKLEDFLSSAQSLSLERYALADKLAGLVSELSSEDDHDRETQGRRKTVLEQLEEMQDELKRLEAGLAWATVLERVLLLSEITLNPSSHLPSALAALPKYAELHELVLAMESTLPSQMSLLRVIRGVQDKTWIALKDIMSQALLKACIPLKWPLRVQYHDISPTHRRDFENAYKDLLYLQIEGEKLHGSSTRPPQWYSGEGLYPLQAMVQPIALRFKYHFQGKRDTNRVDKPEWAFANILDQIYDHQAFIGDYLQPLTNQAGYDSVDVKSELTMLLFPCLLSLLRTRIPHLLEHPALLAHTIYQTVVFDDAIREGGFDVDNVSINEGIENGPWEGLAGVLLREEGWFDQWLAGEKKFADGQLNEIISSTNAWDISDELSDGEEGLSQAGLKPTVSSRQVKALFEQIQDRYSPLPSLEYKLPFLTSIQLPILAAYHGRISGSLDAFENLSSAFVRAVPGALSGNTRSGVHIDQTKLTSGSAGLERLIKACVSGAWILAALRTWADDLFFVEMSQELSEAPQLRWRLASDTLLPTSLRTGTTASDNVSVSVSVFDVLVDRYSSLSARAEDMIVRLVTVEVENDLKPHLTRRWDQDTINDGEPDPSLLGGITTLSSHLSILNTYLPILVVSRLYRRIIQHLVNHISQRAVYSGWSKFTFTGGQSFAQEINDFIQACSSVLPDLPSGVEGSWIKLKDAGKILGLPNEQKKEPQGITFNQVMAGAWDGDESFKRLCERLGWEKGRMTKNELQALLKRRVDCWR</sequence>
<dbReference type="InParanoid" id="A0A1Y2BGG2"/>
<dbReference type="AlphaFoldDB" id="A0A1Y2BGG2"/>
<dbReference type="Pfam" id="PF04437">
    <property type="entry name" value="RINT1_TIP1"/>
    <property type="match status" value="1"/>
</dbReference>
<dbReference type="PROSITE" id="PS51386">
    <property type="entry name" value="RINT1_TIP20"/>
    <property type="match status" value="1"/>
</dbReference>
<dbReference type="GO" id="GO:0070939">
    <property type="term" value="C:Dsl1/NZR complex"/>
    <property type="evidence" value="ECO:0007669"/>
    <property type="project" value="InterPro"/>
</dbReference>
<proteinExistence type="predicted"/>
<reference evidence="1 2" key="1">
    <citation type="submission" date="2016-07" db="EMBL/GenBank/DDBJ databases">
        <title>Pervasive Adenine N6-methylation of Active Genes in Fungi.</title>
        <authorList>
            <consortium name="DOE Joint Genome Institute"/>
            <person name="Mondo S.J."/>
            <person name="Dannebaum R.O."/>
            <person name="Kuo R.C."/>
            <person name="Labutti K."/>
            <person name="Haridas S."/>
            <person name="Kuo A."/>
            <person name="Salamov A."/>
            <person name="Ahrendt S.R."/>
            <person name="Lipzen A."/>
            <person name="Sullivan W."/>
            <person name="Andreopoulos W.B."/>
            <person name="Clum A."/>
            <person name="Lindquist E."/>
            <person name="Daum C."/>
            <person name="Ramamoorthy G.K."/>
            <person name="Gryganskyi A."/>
            <person name="Culley D."/>
            <person name="Magnuson J.K."/>
            <person name="James T.Y."/>
            <person name="O'Malley M.A."/>
            <person name="Stajich J.E."/>
            <person name="Spatafora J.W."/>
            <person name="Visel A."/>
            <person name="Grigoriev I.V."/>
        </authorList>
    </citation>
    <scope>NUCLEOTIDE SEQUENCE [LARGE SCALE GENOMIC DNA]</scope>
    <source>
        <strain evidence="1 2">68-887.2</strain>
    </source>
</reference>